<dbReference type="AlphaFoldDB" id="A0A316YVB2"/>
<feature type="region of interest" description="Disordered" evidence="19">
    <location>
        <begin position="562"/>
        <end position="602"/>
    </location>
</feature>
<dbReference type="PROSITE" id="PS01245">
    <property type="entry name" value="RIO1"/>
    <property type="match status" value="1"/>
</dbReference>
<keyword evidence="10" id="KW-0479">Metal-binding</keyword>
<protein>
    <recommendedName>
        <fullName evidence="5">Serine/threonine-protein kinase RIO1</fullName>
        <ecNumber evidence="4">2.7.11.1</ecNumber>
    </recommendedName>
    <alternativeName>
        <fullName evidence="18">Serine/threonine-protein kinase rio1</fullName>
    </alternativeName>
</protein>
<keyword evidence="9" id="KW-0808">Transferase</keyword>
<keyword evidence="14" id="KW-0067">ATP-binding</keyword>
<dbReference type="STRING" id="215250.A0A316YVB2"/>
<dbReference type="FunCoup" id="A0A316YVB2">
    <property type="interactions" value="761"/>
</dbReference>
<comment type="catalytic activity">
    <reaction evidence="16">
        <text>L-threonyl-[protein] + ATP = O-phospho-L-threonyl-[protein] + ADP + H(+)</text>
        <dbReference type="Rhea" id="RHEA:46608"/>
        <dbReference type="Rhea" id="RHEA-COMP:11060"/>
        <dbReference type="Rhea" id="RHEA-COMP:11605"/>
        <dbReference type="ChEBI" id="CHEBI:15378"/>
        <dbReference type="ChEBI" id="CHEBI:30013"/>
        <dbReference type="ChEBI" id="CHEBI:30616"/>
        <dbReference type="ChEBI" id="CHEBI:61977"/>
        <dbReference type="ChEBI" id="CHEBI:456216"/>
        <dbReference type="EC" id="2.7.11.1"/>
    </reaction>
</comment>
<comment type="catalytic activity">
    <reaction evidence="17">
        <text>L-seryl-[protein] + ATP = O-phospho-L-seryl-[protein] + ADP + H(+)</text>
        <dbReference type="Rhea" id="RHEA:17989"/>
        <dbReference type="Rhea" id="RHEA-COMP:9863"/>
        <dbReference type="Rhea" id="RHEA-COMP:11604"/>
        <dbReference type="ChEBI" id="CHEBI:15378"/>
        <dbReference type="ChEBI" id="CHEBI:29999"/>
        <dbReference type="ChEBI" id="CHEBI:30616"/>
        <dbReference type="ChEBI" id="CHEBI:83421"/>
        <dbReference type="ChEBI" id="CHEBI:456216"/>
        <dbReference type="EC" id="2.7.11.1"/>
    </reaction>
</comment>
<evidence type="ECO:0000256" key="1">
    <source>
        <dbReference type="ARBA" id="ARBA00001946"/>
    </source>
</evidence>
<feature type="region of interest" description="Disordered" evidence="19">
    <location>
        <begin position="1"/>
        <end position="136"/>
    </location>
</feature>
<evidence type="ECO:0000313" key="21">
    <source>
        <dbReference type="EMBL" id="PWN93191.1"/>
    </source>
</evidence>
<feature type="compositionally biased region" description="Basic and acidic residues" evidence="19">
    <location>
        <begin position="689"/>
        <end position="708"/>
    </location>
</feature>
<comment type="subcellular location">
    <subcellularLocation>
        <location evidence="2">Cytoplasm</location>
    </subcellularLocation>
</comment>
<feature type="compositionally biased region" description="Basic and acidic residues" evidence="19">
    <location>
        <begin position="51"/>
        <end position="69"/>
    </location>
</feature>
<feature type="compositionally biased region" description="Polar residues" evidence="19">
    <location>
        <begin position="113"/>
        <end position="125"/>
    </location>
</feature>
<feature type="compositionally biased region" description="Acidic residues" evidence="19">
    <location>
        <begin position="505"/>
        <end position="514"/>
    </location>
</feature>
<comment type="cofactor">
    <cofactor evidence="1">
        <name>Mg(2+)</name>
        <dbReference type="ChEBI" id="CHEBI:18420"/>
    </cofactor>
</comment>
<reference evidence="21 22" key="1">
    <citation type="journal article" date="2018" name="Mol. Biol. Evol.">
        <title>Broad Genomic Sampling Reveals a Smut Pathogenic Ancestry of the Fungal Clade Ustilaginomycotina.</title>
        <authorList>
            <person name="Kijpornyongpan T."/>
            <person name="Mondo S.J."/>
            <person name="Barry K."/>
            <person name="Sandor L."/>
            <person name="Lee J."/>
            <person name="Lipzen A."/>
            <person name="Pangilinan J."/>
            <person name="LaButti K."/>
            <person name="Hainaut M."/>
            <person name="Henrissat B."/>
            <person name="Grigoriev I.V."/>
            <person name="Spatafora J.W."/>
            <person name="Aime M.C."/>
        </authorList>
    </citation>
    <scope>NUCLEOTIDE SEQUENCE [LARGE SCALE GENOMIC DNA]</scope>
    <source>
        <strain evidence="21 22">MCA 4198</strain>
    </source>
</reference>
<dbReference type="CDD" id="cd05147">
    <property type="entry name" value="RIO1_euk"/>
    <property type="match status" value="1"/>
</dbReference>
<feature type="domain" description="RIO kinase" evidence="20">
    <location>
        <begin position="177"/>
        <end position="453"/>
    </location>
</feature>
<evidence type="ECO:0000256" key="15">
    <source>
        <dbReference type="ARBA" id="ARBA00022842"/>
    </source>
</evidence>
<feature type="region of interest" description="Disordered" evidence="19">
    <location>
        <begin position="487"/>
        <end position="514"/>
    </location>
</feature>
<evidence type="ECO:0000256" key="5">
    <source>
        <dbReference type="ARBA" id="ARBA00016038"/>
    </source>
</evidence>
<dbReference type="GO" id="GO:0004674">
    <property type="term" value="F:protein serine/threonine kinase activity"/>
    <property type="evidence" value="ECO:0007669"/>
    <property type="project" value="UniProtKB-KW"/>
</dbReference>
<dbReference type="Gene3D" id="3.30.200.20">
    <property type="entry name" value="Phosphorylase Kinase, domain 1"/>
    <property type="match status" value="1"/>
</dbReference>
<dbReference type="GeneID" id="37042329"/>
<feature type="region of interest" description="Disordered" evidence="19">
    <location>
        <begin position="151"/>
        <end position="182"/>
    </location>
</feature>
<dbReference type="GO" id="GO:0042254">
    <property type="term" value="P:ribosome biogenesis"/>
    <property type="evidence" value="ECO:0007669"/>
    <property type="project" value="UniProtKB-KW"/>
</dbReference>
<feature type="compositionally biased region" description="Basic and acidic residues" evidence="19">
    <location>
        <begin position="126"/>
        <end position="136"/>
    </location>
</feature>
<dbReference type="Pfam" id="PF01163">
    <property type="entry name" value="RIO1"/>
    <property type="match status" value="1"/>
</dbReference>
<keyword evidence="12" id="KW-0418">Kinase</keyword>
<dbReference type="OrthoDB" id="205248at2759"/>
<evidence type="ECO:0000256" key="17">
    <source>
        <dbReference type="ARBA" id="ARBA00048679"/>
    </source>
</evidence>
<evidence type="ECO:0000256" key="2">
    <source>
        <dbReference type="ARBA" id="ARBA00004496"/>
    </source>
</evidence>
<keyword evidence="8" id="KW-0723">Serine/threonine-protein kinase</keyword>
<evidence type="ECO:0000256" key="10">
    <source>
        <dbReference type="ARBA" id="ARBA00022723"/>
    </source>
</evidence>
<dbReference type="Gene3D" id="1.10.510.10">
    <property type="entry name" value="Transferase(Phosphotransferase) domain 1"/>
    <property type="match status" value="1"/>
</dbReference>
<evidence type="ECO:0000256" key="4">
    <source>
        <dbReference type="ARBA" id="ARBA00012513"/>
    </source>
</evidence>
<evidence type="ECO:0000256" key="7">
    <source>
        <dbReference type="ARBA" id="ARBA00022517"/>
    </source>
</evidence>
<feature type="compositionally biased region" description="Acidic residues" evidence="19">
    <location>
        <begin position="654"/>
        <end position="676"/>
    </location>
</feature>
<feature type="region of interest" description="Disordered" evidence="19">
    <location>
        <begin position="332"/>
        <end position="356"/>
    </location>
</feature>
<evidence type="ECO:0000256" key="9">
    <source>
        <dbReference type="ARBA" id="ARBA00022679"/>
    </source>
</evidence>
<dbReference type="FunFam" id="3.30.200.20:FF:000148">
    <property type="entry name" value="Serine/threonine-protein kinase RIO1"/>
    <property type="match status" value="1"/>
</dbReference>
<dbReference type="PANTHER" id="PTHR45723">
    <property type="entry name" value="SERINE/THREONINE-PROTEIN KINASE RIO1"/>
    <property type="match status" value="1"/>
</dbReference>
<evidence type="ECO:0000256" key="13">
    <source>
        <dbReference type="ARBA" id="ARBA00022801"/>
    </source>
</evidence>
<evidence type="ECO:0000256" key="11">
    <source>
        <dbReference type="ARBA" id="ARBA00022741"/>
    </source>
</evidence>
<dbReference type="GO" id="GO:0016787">
    <property type="term" value="F:hydrolase activity"/>
    <property type="evidence" value="ECO:0007669"/>
    <property type="project" value="UniProtKB-KW"/>
</dbReference>
<proteinExistence type="inferred from homology"/>
<dbReference type="GO" id="GO:0046872">
    <property type="term" value="F:metal ion binding"/>
    <property type="evidence" value="ECO:0007669"/>
    <property type="project" value="UniProtKB-KW"/>
</dbReference>
<comment type="similarity">
    <text evidence="3">Belongs to the protein kinase superfamily. RIO-type Ser/Thr kinase family.</text>
</comment>
<dbReference type="SMART" id="SM00090">
    <property type="entry name" value="RIO"/>
    <property type="match status" value="1"/>
</dbReference>
<dbReference type="InParanoid" id="A0A316YVB2"/>
<evidence type="ECO:0000313" key="22">
    <source>
        <dbReference type="Proteomes" id="UP000245768"/>
    </source>
</evidence>
<evidence type="ECO:0000256" key="12">
    <source>
        <dbReference type="ARBA" id="ARBA00022777"/>
    </source>
</evidence>
<evidence type="ECO:0000256" key="19">
    <source>
        <dbReference type="SAM" id="MobiDB-lite"/>
    </source>
</evidence>
<accession>A0A316YVB2</accession>
<gene>
    <name evidence="21" type="ORF">FA10DRAFT_263880</name>
</gene>
<dbReference type="RefSeq" id="XP_025380389.1">
    <property type="nucleotide sequence ID" value="XM_025520413.1"/>
</dbReference>
<dbReference type="EC" id="2.7.11.1" evidence="4"/>
<dbReference type="GO" id="GO:0005524">
    <property type="term" value="F:ATP binding"/>
    <property type="evidence" value="ECO:0007669"/>
    <property type="project" value="UniProtKB-KW"/>
</dbReference>
<feature type="compositionally biased region" description="Basic residues" evidence="19">
    <location>
        <begin position="709"/>
        <end position="730"/>
    </location>
</feature>
<sequence length="730" mass="81839">MEPIDSSKIKAWLDKGGGQEEEEDEEEDEEEYDNEEGEEAEDGEEEEELEGMGRVEDADWDLARGDFTKKLNRSRQLASVGGQQQAGGSHKAPTTPLPAMNRPRAVRKAAPSKDSQGSSSTTPTIKENEEGSDRLSHLTSRLRISDAYDPSASAGGAVSGNVHRKGISGNSEKRVRDKSDRATVQQVLDPRTLNILFKMLMRGLLKQVNGVISTGKEANVYHASTYPVGNVSSSEALRNDEVRPQDYPDGGALALKIYKTTILVFKDRDRYISGEFRFRHGYAKHNPRKMVKLWAEKEARNLKRLVSAGIRAPRPIELRDHVLVMELLETKRDEGENGESSQGSWASPRLKDAEEQIDARGPSTWEDLYRELVASMRTMFQECRLVHADLSEYNVLYHRSHLFIIDVSQSVEHDHPRAFDFLRADIEHVDDYFRKRGGVRTLGLRKTFEWILRPVAGAAAQQRQRKGGQVGLDQVDEAEQMGLTVAQEPLDDGGARRPSANTQAAEEEQPQNEFVEDDESIATALAVASGPFAKIERITRAKGESEVELMADLKRIMELQEERENAEEDVQRSNSSISEHGRDQDAESRAASARAKGDEAVFRQAYIPQSLNEVFDPERDIDVVKQGGAKDLIYGNVLGVEDEQQQEGSGSDSSSEEEDDDEDEDEDGDGEEDEGEGGAKKKKTPKGHKHEDRDAKRERKREVKEAARERRKHKMPKAEKKKRMRASGHK</sequence>
<keyword evidence="22" id="KW-1185">Reference proteome</keyword>
<dbReference type="InterPro" id="IPR018935">
    <property type="entry name" value="RIO_kinase_CS"/>
</dbReference>
<evidence type="ECO:0000256" key="16">
    <source>
        <dbReference type="ARBA" id="ARBA00047899"/>
    </source>
</evidence>
<evidence type="ECO:0000256" key="18">
    <source>
        <dbReference type="ARBA" id="ARBA00068838"/>
    </source>
</evidence>
<dbReference type="InterPro" id="IPR018934">
    <property type="entry name" value="RIO_dom"/>
</dbReference>
<organism evidence="21 22">
    <name type="scientific">Acaromyces ingoldii</name>
    <dbReference type="NCBI Taxonomy" id="215250"/>
    <lineage>
        <taxon>Eukaryota</taxon>
        <taxon>Fungi</taxon>
        <taxon>Dikarya</taxon>
        <taxon>Basidiomycota</taxon>
        <taxon>Ustilaginomycotina</taxon>
        <taxon>Exobasidiomycetes</taxon>
        <taxon>Exobasidiales</taxon>
        <taxon>Cryptobasidiaceae</taxon>
        <taxon>Acaromyces</taxon>
    </lineage>
</organism>
<evidence type="ECO:0000256" key="6">
    <source>
        <dbReference type="ARBA" id="ARBA00022490"/>
    </source>
</evidence>
<dbReference type="Proteomes" id="UP000245768">
    <property type="component" value="Unassembled WGS sequence"/>
</dbReference>
<feature type="compositionally biased region" description="Acidic residues" evidence="19">
    <location>
        <begin position="19"/>
        <end position="50"/>
    </location>
</feature>
<keyword evidence="7" id="KW-0690">Ribosome biogenesis</keyword>
<dbReference type="InterPro" id="IPR000687">
    <property type="entry name" value="RIO_kinase"/>
</dbReference>
<dbReference type="GO" id="GO:0005737">
    <property type="term" value="C:cytoplasm"/>
    <property type="evidence" value="ECO:0007669"/>
    <property type="project" value="UniProtKB-SubCell"/>
</dbReference>
<evidence type="ECO:0000256" key="14">
    <source>
        <dbReference type="ARBA" id="ARBA00022840"/>
    </source>
</evidence>
<dbReference type="InterPro" id="IPR051272">
    <property type="entry name" value="RIO-type_Ser/Thr_kinase"/>
</dbReference>
<evidence type="ECO:0000256" key="8">
    <source>
        <dbReference type="ARBA" id="ARBA00022527"/>
    </source>
</evidence>
<keyword evidence="15" id="KW-0460">Magnesium</keyword>
<dbReference type="EMBL" id="KZ819634">
    <property type="protein sequence ID" value="PWN93191.1"/>
    <property type="molecule type" value="Genomic_DNA"/>
</dbReference>
<feature type="compositionally biased region" description="Basic and acidic residues" evidence="19">
    <location>
        <begin position="1"/>
        <end position="13"/>
    </location>
</feature>
<keyword evidence="6" id="KW-0963">Cytoplasm</keyword>
<feature type="compositionally biased region" description="Basic and acidic residues" evidence="19">
    <location>
        <begin position="171"/>
        <end position="181"/>
    </location>
</feature>
<evidence type="ECO:0000256" key="3">
    <source>
        <dbReference type="ARBA" id="ARBA00009196"/>
    </source>
</evidence>
<feature type="compositionally biased region" description="Basic and acidic residues" evidence="19">
    <location>
        <begin position="579"/>
        <end position="588"/>
    </location>
</feature>
<name>A0A316YVB2_9BASI</name>
<feature type="region of interest" description="Disordered" evidence="19">
    <location>
        <begin position="635"/>
        <end position="730"/>
    </location>
</feature>
<dbReference type="InterPro" id="IPR011009">
    <property type="entry name" value="Kinase-like_dom_sf"/>
</dbReference>
<dbReference type="SUPFAM" id="SSF56112">
    <property type="entry name" value="Protein kinase-like (PK-like)"/>
    <property type="match status" value="1"/>
</dbReference>
<keyword evidence="13" id="KW-0378">Hydrolase</keyword>
<evidence type="ECO:0000259" key="20">
    <source>
        <dbReference type="SMART" id="SM00090"/>
    </source>
</evidence>
<keyword evidence="11" id="KW-0547">Nucleotide-binding</keyword>